<evidence type="ECO:0000313" key="2">
    <source>
        <dbReference type="Proteomes" id="UP000283354"/>
    </source>
</evidence>
<protein>
    <submittedName>
        <fullName evidence="1">Uncharacterized protein</fullName>
    </submittedName>
</protein>
<dbReference type="Proteomes" id="UP000283354">
    <property type="component" value="Unassembled WGS sequence"/>
</dbReference>
<organism evidence="1 2">
    <name type="scientific">Salmonella enterica subsp. enterica serovar Schwarzengrund</name>
    <dbReference type="NCBI Taxonomy" id="340190"/>
    <lineage>
        <taxon>Bacteria</taxon>
        <taxon>Pseudomonadati</taxon>
        <taxon>Pseudomonadota</taxon>
        <taxon>Gammaproteobacteria</taxon>
        <taxon>Enterobacterales</taxon>
        <taxon>Enterobacteriaceae</taxon>
        <taxon>Salmonella</taxon>
    </lineage>
</organism>
<reference evidence="1 2" key="1">
    <citation type="submission" date="2018-09" db="EMBL/GenBank/DDBJ databases">
        <title>Evaluation of genetic relatedness and plasmid mediated virulence of Salmonella Schwarzengrund strains isolated from food and clinical sources.</title>
        <authorList>
            <person name="Khajanchi B."/>
            <person name="Yoskowitz N."/>
            <person name="Han J."/>
            <person name="Grim C."/>
            <person name="Zhao S."/>
            <person name="Wang S."/>
            <person name="Patel A."/>
            <person name="Foley S."/>
        </authorList>
    </citation>
    <scope>NUCLEOTIDE SEQUENCE [LARGE SCALE GENOMIC DNA]</scope>
    <source>
        <strain evidence="1 2">MDH-25</strain>
    </source>
</reference>
<proteinExistence type="predicted"/>
<evidence type="ECO:0000313" key="1">
    <source>
        <dbReference type="EMBL" id="RJQ97549.1"/>
    </source>
</evidence>
<dbReference type="AlphaFoldDB" id="A0A6D1PZD9"/>
<gene>
    <name evidence="1" type="ORF">D6A15_24155</name>
</gene>
<comment type="caution">
    <text evidence="1">The sequence shown here is derived from an EMBL/GenBank/DDBJ whole genome shotgun (WGS) entry which is preliminary data.</text>
</comment>
<dbReference type="EMBL" id="QZFO01000226">
    <property type="protein sequence ID" value="RJQ97549.1"/>
    <property type="molecule type" value="Genomic_DNA"/>
</dbReference>
<feature type="non-terminal residue" evidence="1">
    <location>
        <position position="1"/>
    </location>
</feature>
<accession>A0A6D1PZD9</accession>
<sequence length="84" mass="9690">YRITANAFEASECVWAWINHFDLTNIAEIDPNTAKDFLTERCPTLSGQTISRRANTLSSWWKQLIPHYLDVKAVNDEKHQKNGV</sequence>
<name>A0A6D1PZD9_SALET</name>